<dbReference type="Proteomes" id="UP000825051">
    <property type="component" value="Chromosome"/>
</dbReference>
<name>A0A8F9XMC4_9BACT</name>
<protein>
    <submittedName>
        <fullName evidence="1">DUF1398 family protein</fullName>
    </submittedName>
</protein>
<proteinExistence type="predicted"/>
<accession>A0A8F9XMC4</accession>
<dbReference type="InterPro" id="IPR036696">
    <property type="entry name" value="YdfO-like_sf"/>
</dbReference>
<evidence type="ECO:0000313" key="1">
    <source>
        <dbReference type="EMBL" id="QYM80096.1"/>
    </source>
</evidence>
<dbReference type="SUPFAM" id="SSF160419">
    <property type="entry name" value="YdfO-like"/>
    <property type="match status" value="2"/>
</dbReference>
<reference evidence="1" key="1">
    <citation type="submission" date="2021-08" db="EMBL/GenBank/DDBJ databases">
        <title>Genome of a novel bacterium of the phylum Verrucomicrobia, Oleiharenicola sp. KSB-15.</title>
        <authorList>
            <person name="Chung J.-H."/>
            <person name="Ahn J.-H."/>
            <person name="Yoon Y."/>
            <person name="Kim D.-Y."/>
            <person name="An S.-H."/>
            <person name="Park I."/>
            <person name="Yeon J."/>
        </authorList>
    </citation>
    <scope>NUCLEOTIDE SEQUENCE</scope>
    <source>
        <strain evidence="1">KSB-15</strain>
    </source>
</reference>
<dbReference type="EMBL" id="CP080507">
    <property type="protein sequence ID" value="QYM80096.1"/>
    <property type="molecule type" value="Genomic_DNA"/>
</dbReference>
<dbReference type="RefSeq" id="WP_220164792.1">
    <property type="nucleotide sequence ID" value="NZ_CP080507.1"/>
</dbReference>
<dbReference type="Pfam" id="PF07166">
    <property type="entry name" value="DUF1398"/>
    <property type="match status" value="1"/>
</dbReference>
<sequence length="137" mass="15023">MNIDLIQSTAARVLAGAASFPEVVHHLLAAGVETYHVDYVARRKTFYAGGSSEIVVTPIDFPELPEIAPDFDKNAVKAAIVASQRDGQSYHDFTRRVLVAGVQGYCAFLRGKRVIYFGRQGDLHTEWFPGAQAASRL</sequence>
<dbReference type="InterPro" id="IPR009833">
    <property type="entry name" value="DUF1398"/>
</dbReference>
<dbReference type="AlphaFoldDB" id="A0A8F9XMC4"/>
<dbReference type="KEGG" id="ole:K0B96_05630"/>
<evidence type="ECO:0000313" key="2">
    <source>
        <dbReference type="Proteomes" id="UP000825051"/>
    </source>
</evidence>
<keyword evidence="2" id="KW-1185">Reference proteome</keyword>
<gene>
    <name evidence="1" type="ORF">K0B96_05630</name>
</gene>
<organism evidence="1 2">
    <name type="scientific">Horticoccus luteus</name>
    <dbReference type="NCBI Taxonomy" id="2862869"/>
    <lineage>
        <taxon>Bacteria</taxon>
        <taxon>Pseudomonadati</taxon>
        <taxon>Verrucomicrobiota</taxon>
        <taxon>Opitutia</taxon>
        <taxon>Opitutales</taxon>
        <taxon>Opitutaceae</taxon>
        <taxon>Horticoccus</taxon>
    </lineage>
</organism>